<name>A0AAW1P199_9CHLO</name>
<dbReference type="Proteomes" id="UP001489004">
    <property type="component" value="Unassembled WGS sequence"/>
</dbReference>
<keyword evidence="3" id="KW-1185">Reference proteome</keyword>
<evidence type="ECO:0000313" key="3">
    <source>
        <dbReference type="Proteomes" id="UP001489004"/>
    </source>
</evidence>
<reference evidence="2 3" key="1">
    <citation type="journal article" date="2024" name="Nat. Commun.">
        <title>Phylogenomics reveals the evolutionary origins of lichenization in chlorophyte algae.</title>
        <authorList>
            <person name="Puginier C."/>
            <person name="Libourel C."/>
            <person name="Otte J."/>
            <person name="Skaloud P."/>
            <person name="Haon M."/>
            <person name="Grisel S."/>
            <person name="Petersen M."/>
            <person name="Berrin J.G."/>
            <person name="Delaux P.M."/>
            <person name="Dal Grande F."/>
            <person name="Keller J."/>
        </authorList>
    </citation>
    <scope>NUCLEOTIDE SEQUENCE [LARGE SCALE GENOMIC DNA]</scope>
    <source>
        <strain evidence="2 3">SAG 2043</strain>
    </source>
</reference>
<organism evidence="2 3">
    <name type="scientific">[Myrmecia] bisecta</name>
    <dbReference type="NCBI Taxonomy" id="41462"/>
    <lineage>
        <taxon>Eukaryota</taxon>
        <taxon>Viridiplantae</taxon>
        <taxon>Chlorophyta</taxon>
        <taxon>core chlorophytes</taxon>
        <taxon>Trebouxiophyceae</taxon>
        <taxon>Trebouxiales</taxon>
        <taxon>Trebouxiaceae</taxon>
        <taxon>Myrmecia</taxon>
    </lineage>
</organism>
<keyword evidence="1" id="KW-0812">Transmembrane</keyword>
<evidence type="ECO:0000313" key="2">
    <source>
        <dbReference type="EMBL" id="KAK9803147.1"/>
    </source>
</evidence>
<comment type="caution">
    <text evidence="2">The sequence shown here is derived from an EMBL/GenBank/DDBJ whole genome shotgun (WGS) entry which is preliminary data.</text>
</comment>
<accession>A0AAW1P199</accession>
<evidence type="ECO:0008006" key="4">
    <source>
        <dbReference type="Google" id="ProtNLM"/>
    </source>
</evidence>
<keyword evidence="1" id="KW-0472">Membrane</keyword>
<feature type="transmembrane region" description="Helical" evidence="1">
    <location>
        <begin position="38"/>
        <end position="60"/>
    </location>
</feature>
<keyword evidence="1" id="KW-1133">Transmembrane helix</keyword>
<gene>
    <name evidence="2" type="ORF">WJX72_002272</name>
</gene>
<sequence>MRPSPDFMVDPVMPHLPLALSGSGNLLQYLHGAIESGILQQVLGFYLLILIGFLFLYLTWRSTTRVSDFRRQVVSVLALEAGRKFAPEEYSRLYGVL</sequence>
<protein>
    <recommendedName>
        <fullName evidence="4">ATP synthase F0 subunit 8</fullName>
    </recommendedName>
</protein>
<dbReference type="AlphaFoldDB" id="A0AAW1P199"/>
<dbReference type="EMBL" id="JALJOR010000023">
    <property type="protein sequence ID" value="KAK9803147.1"/>
    <property type="molecule type" value="Genomic_DNA"/>
</dbReference>
<proteinExistence type="predicted"/>
<evidence type="ECO:0000256" key="1">
    <source>
        <dbReference type="SAM" id="Phobius"/>
    </source>
</evidence>